<feature type="domain" description="MobA-like NTP transferase" evidence="3">
    <location>
        <begin position="7"/>
        <end position="176"/>
    </location>
</feature>
<evidence type="ECO:0000313" key="4">
    <source>
        <dbReference type="EMBL" id="MFB9677187.1"/>
    </source>
</evidence>
<protein>
    <submittedName>
        <fullName evidence="4">Molybdenum cofactor guanylyltransferase</fullName>
    </submittedName>
</protein>
<feature type="compositionally biased region" description="Gly residues" evidence="2">
    <location>
        <begin position="126"/>
        <end position="138"/>
    </location>
</feature>
<evidence type="ECO:0000256" key="1">
    <source>
        <dbReference type="ARBA" id="ARBA00022679"/>
    </source>
</evidence>
<comment type="caution">
    <text evidence="4">The sequence shown here is derived from an EMBL/GenBank/DDBJ whole genome shotgun (WGS) entry which is preliminary data.</text>
</comment>
<accession>A0ABV5TDR1</accession>
<evidence type="ECO:0000313" key="5">
    <source>
        <dbReference type="Proteomes" id="UP001589610"/>
    </source>
</evidence>
<dbReference type="InterPro" id="IPR029044">
    <property type="entry name" value="Nucleotide-diphossugar_trans"/>
</dbReference>
<dbReference type="InterPro" id="IPR025877">
    <property type="entry name" value="MobA-like_NTP_Trfase"/>
</dbReference>
<evidence type="ECO:0000256" key="2">
    <source>
        <dbReference type="SAM" id="MobiDB-lite"/>
    </source>
</evidence>
<dbReference type="GO" id="GO:0016779">
    <property type="term" value="F:nucleotidyltransferase activity"/>
    <property type="evidence" value="ECO:0007669"/>
    <property type="project" value="UniProtKB-KW"/>
</dbReference>
<dbReference type="PANTHER" id="PTHR19136">
    <property type="entry name" value="MOLYBDENUM COFACTOR GUANYLYLTRANSFERASE"/>
    <property type="match status" value="1"/>
</dbReference>
<name>A0ABV5TDR1_9ACTN</name>
<dbReference type="RefSeq" id="WP_386157574.1">
    <property type="nucleotide sequence ID" value="NZ_JBHMBS010000007.1"/>
</dbReference>
<feature type="region of interest" description="Disordered" evidence="2">
    <location>
        <begin position="118"/>
        <end position="143"/>
    </location>
</feature>
<dbReference type="EMBL" id="JBHMBS010000007">
    <property type="protein sequence ID" value="MFB9677187.1"/>
    <property type="molecule type" value="Genomic_DNA"/>
</dbReference>
<proteinExistence type="predicted"/>
<sequence length="240" mass="24398">MTVRHDACILAGGLARRLGGRDKPGLRVSGRPLVESVAAAVPGAARLIVVGPPRPGLPHAIFRREDPPGGGPVPALRAGLAEVTAPWVALLAADLPFLTAGHVDALLDAAGAGEGRDTAPYAGTGTPPGGAGEAGGPRAGAVLLDDGGREQWLAGVWRAESLARALARYEGRSLHGLLAPLAPVTLHLTGQPWFDCDTMDDLQRARTVEPGSDGGGAGPGVGRESGDGSGRARPRTRSER</sequence>
<dbReference type="Pfam" id="PF12804">
    <property type="entry name" value="NTP_transf_3"/>
    <property type="match status" value="1"/>
</dbReference>
<feature type="compositionally biased region" description="Gly residues" evidence="2">
    <location>
        <begin position="212"/>
        <end position="229"/>
    </location>
</feature>
<dbReference type="PANTHER" id="PTHR19136:SF81">
    <property type="entry name" value="MOLYBDENUM COFACTOR GUANYLYLTRANSFERASE"/>
    <property type="match status" value="1"/>
</dbReference>
<dbReference type="Gene3D" id="3.90.550.10">
    <property type="entry name" value="Spore Coat Polysaccharide Biosynthesis Protein SpsA, Chain A"/>
    <property type="match status" value="1"/>
</dbReference>
<dbReference type="SUPFAM" id="SSF53448">
    <property type="entry name" value="Nucleotide-diphospho-sugar transferases"/>
    <property type="match status" value="1"/>
</dbReference>
<feature type="region of interest" description="Disordered" evidence="2">
    <location>
        <begin position="204"/>
        <end position="240"/>
    </location>
</feature>
<dbReference type="Proteomes" id="UP001589610">
    <property type="component" value="Unassembled WGS sequence"/>
</dbReference>
<gene>
    <name evidence="4" type="ORF">ACFFRH_17050</name>
</gene>
<reference evidence="4 5" key="1">
    <citation type="submission" date="2024-09" db="EMBL/GenBank/DDBJ databases">
        <authorList>
            <person name="Sun Q."/>
            <person name="Mori K."/>
        </authorList>
    </citation>
    <scope>NUCLEOTIDE SEQUENCE [LARGE SCALE GENOMIC DNA]</scope>
    <source>
        <strain evidence="4 5">JCM 3028</strain>
    </source>
</reference>
<keyword evidence="5" id="KW-1185">Reference proteome</keyword>
<keyword evidence="1" id="KW-0808">Transferase</keyword>
<evidence type="ECO:0000259" key="3">
    <source>
        <dbReference type="Pfam" id="PF12804"/>
    </source>
</evidence>
<organism evidence="4 5">
    <name type="scientific">Streptosporangium vulgare</name>
    <dbReference type="NCBI Taxonomy" id="46190"/>
    <lineage>
        <taxon>Bacteria</taxon>
        <taxon>Bacillati</taxon>
        <taxon>Actinomycetota</taxon>
        <taxon>Actinomycetes</taxon>
        <taxon>Streptosporangiales</taxon>
        <taxon>Streptosporangiaceae</taxon>
        <taxon>Streptosporangium</taxon>
    </lineage>
</organism>
<keyword evidence="4" id="KW-0548">Nucleotidyltransferase</keyword>